<evidence type="ECO:0000313" key="1">
    <source>
        <dbReference type="EMBL" id="KAK8999088.1"/>
    </source>
</evidence>
<dbReference type="PANTHER" id="PTHR36482">
    <property type="entry name" value="OSJNBA0024J22.15 PROTEIN"/>
    <property type="match status" value="1"/>
</dbReference>
<keyword evidence="2" id="KW-1185">Reference proteome</keyword>
<reference evidence="1 2" key="1">
    <citation type="journal article" date="2024" name="G3 (Bethesda)">
        <title>Genome assembly of Hibiscus sabdariffa L. provides insights into metabolisms of medicinal natural products.</title>
        <authorList>
            <person name="Kim T."/>
        </authorList>
    </citation>
    <scope>NUCLEOTIDE SEQUENCE [LARGE SCALE GENOMIC DNA]</scope>
    <source>
        <strain evidence="1">TK-2024</strain>
        <tissue evidence="1">Old leaves</tissue>
    </source>
</reference>
<dbReference type="InterPro" id="IPR053085">
    <property type="entry name" value="Jasmonate-induced_protein"/>
</dbReference>
<dbReference type="EMBL" id="JBBPBN010000040">
    <property type="protein sequence ID" value="KAK8999088.1"/>
    <property type="molecule type" value="Genomic_DNA"/>
</dbReference>
<name>A0ABR2QEH9_9ROSI</name>
<gene>
    <name evidence="1" type="ORF">V6N11_070266</name>
</gene>
<proteinExistence type="predicted"/>
<comment type="caution">
    <text evidence="1">The sequence shown here is derived from an EMBL/GenBank/DDBJ whole genome shotgun (WGS) entry which is preliminary data.</text>
</comment>
<protein>
    <submittedName>
        <fullName evidence="1">Uncharacterized protein</fullName>
    </submittedName>
</protein>
<dbReference type="Proteomes" id="UP001396334">
    <property type="component" value="Unassembled WGS sequence"/>
</dbReference>
<dbReference type="Gene3D" id="2.60.270.50">
    <property type="match status" value="1"/>
</dbReference>
<organism evidence="1 2">
    <name type="scientific">Hibiscus sabdariffa</name>
    <name type="common">roselle</name>
    <dbReference type="NCBI Taxonomy" id="183260"/>
    <lineage>
        <taxon>Eukaryota</taxon>
        <taxon>Viridiplantae</taxon>
        <taxon>Streptophyta</taxon>
        <taxon>Embryophyta</taxon>
        <taxon>Tracheophyta</taxon>
        <taxon>Spermatophyta</taxon>
        <taxon>Magnoliopsida</taxon>
        <taxon>eudicotyledons</taxon>
        <taxon>Gunneridae</taxon>
        <taxon>Pentapetalae</taxon>
        <taxon>rosids</taxon>
        <taxon>malvids</taxon>
        <taxon>Malvales</taxon>
        <taxon>Malvaceae</taxon>
        <taxon>Malvoideae</taxon>
        <taxon>Hibiscus</taxon>
    </lineage>
</organism>
<sequence length="165" mass="18218">MSITTKPIAQAPLNYQTKVMGLPGPAIHTTVTLRNDTDDGLTLYDHKDWYGSADHPQVIQPQLSEQIKHKADPQTGCSKGGVAYTIKNNIRWVVAWTNMKDEYNKVYVNIIEEDGKIDWDSYRTLLNTSSSSPVCVYKYEHAAVANIDPSSVKPLAKAALGPATV</sequence>
<evidence type="ECO:0000313" key="2">
    <source>
        <dbReference type="Proteomes" id="UP001396334"/>
    </source>
</evidence>
<dbReference type="PANTHER" id="PTHR36482:SF8">
    <property type="match status" value="1"/>
</dbReference>
<accession>A0ABR2QEH9</accession>